<gene>
    <name evidence="3" type="ORF">QE424_000163</name>
</gene>
<dbReference type="PROSITE" id="PS51257">
    <property type="entry name" value="PROKAR_LIPOPROTEIN"/>
    <property type="match status" value="1"/>
</dbReference>
<evidence type="ECO:0000256" key="1">
    <source>
        <dbReference type="SAM" id="SignalP"/>
    </source>
</evidence>
<feature type="chain" id="PRO_5043004403" evidence="1">
    <location>
        <begin position="23"/>
        <end position="161"/>
    </location>
</feature>
<sequence>MRNGWRWSLAAASLLLVTACNQHNGAALNPAAQGNPPLADVRIEMRPVAEVGEPGVEVRFAHGETVKLANPPVFTTGAIASVRQVVNEDGKANVYYAFTDAAAPRIHSATERLVGRTMVLTVDGEPISRANLSGPFGESMMTSGLEADEATALVTRITGRP</sequence>
<evidence type="ECO:0000313" key="4">
    <source>
        <dbReference type="Proteomes" id="UP001226084"/>
    </source>
</evidence>
<dbReference type="InterPro" id="IPR054384">
    <property type="entry name" value="SecDF_P1_head"/>
</dbReference>
<dbReference type="Pfam" id="PF22599">
    <property type="entry name" value="SecDF_P1_head"/>
    <property type="match status" value="1"/>
</dbReference>
<evidence type="ECO:0000259" key="2">
    <source>
        <dbReference type="Pfam" id="PF22599"/>
    </source>
</evidence>
<reference evidence="3" key="1">
    <citation type="submission" date="2023-07" db="EMBL/GenBank/DDBJ databases">
        <title>Functional and genomic diversity of the sorghum phyllosphere microbiome.</title>
        <authorList>
            <person name="Shade A."/>
        </authorList>
    </citation>
    <scope>NUCLEOTIDE SEQUENCE</scope>
    <source>
        <strain evidence="3">SORGH_AS_0457</strain>
    </source>
</reference>
<keyword evidence="1" id="KW-0732">Signal</keyword>
<dbReference type="RefSeq" id="WP_068854352.1">
    <property type="nucleotide sequence ID" value="NZ_CP016294.1"/>
</dbReference>
<dbReference type="Proteomes" id="UP001226084">
    <property type="component" value="Unassembled WGS sequence"/>
</dbReference>
<feature type="signal peptide" evidence="1">
    <location>
        <begin position="1"/>
        <end position="22"/>
    </location>
</feature>
<proteinExistence type="predicted"/>
<dbReference type="Gene3D" id="3.30.1360.200">
    <property type="match status" value="1"/>
</dbReference>
<evidence type="ECO:0000313" key="3">
    <source>
        <dbReference type="EMBL" id="MDQ1107004.1"/>
    </source>
</evidence>
<feature type="domain" description="SecDF P1 head subdomain" evidence="2">
    <location>
        <begin position="62"/>
        <end position="155"/>
    </location>
</feature>
<dbReference type="KEGG" id="srh:BAY15_3542"/>
<name>A0AAP5AE87_9GAMM</name>
<organism evidence="3 4">
    <name type="scientific">Stenotrophomonas rhizophila</name>
    <dbReference type="NCBI Taxonomy" id="216778"/>
    <lineage>
        <taxon>Bacteria</taxon>
        <taxon>Pseudomonadati</taxon>
        <taxon>Pseudomonadota</taxon>
        <taxon>Gammaproteobacteria</taxon>
        <taxon>Lysobacterales</taxon>
        <taxon>Lysobacteraceae</taxon>
        <taxon>Stenotrophomonas</taxon>
    </lineage>
</organism>
<accession>A0AAP5AE87</accession>
<dbReference type="EMBL" id="JAUTAS010000001">
    <property type="protein sequence ID" value="MDQ1107004.1"/>
    <property type="molecule type" value="Genomic_DNA"/>
</dbReference>
<comment type="caution">
    <text evidence="3">The sequence shown here is derived from an EMBL/GenBank/DDBJ whole genome shotgun (WGS) entry which is preliminary data.</text>
</comment>
<protein>
    <submittedName>
        <fullName evidence="3">Preprotein translocase subunit SecD</fullName>
    </submittedName>
</protein>
<dbReference type="AlphaFoldDB" id="A0AAP5AE87"/>